<keyword evidence="2" id="KW-1185">Reference proteome</keyword>
<protein>
    <submittedName>
        <fullName evidence="1 3">Uncharacterized protein</fullName>
    </submittedName>
</protein>
<dbReference type="Proteomes" id="UP000050794">
    <property type="component" value="Unassembled WGS sequence"/>
</dbReference>
<sequence length="82" mass="9448">MVAGGHWLDGRIDWLRAREEEKCRCRRVRVTKLVLDVDFVPSLDDGNSEEVEFGMPIGEGLLRKNGPDEEVHHVRAKRIRVP</sequence>
<gene>
    <name evidence="1" type="ORF">TCNE_LOCUS15861</name>
</gene>
<dbReference type="AlphaFoldDB" id="A0A183V541"/>
<evidence type="ECO:0000313" key="2">
    <source>
        <dbReference type="Proteomes" id="UP000050794"/>
    </source>
</evidence>
<dbReference type="EMBL" id="UYWY01023149">
    <property type="protein sequence ID" value="VDM47182.1"/>
    <property type="molecule type" value="Genomic_DNA"/>
</dbReference>
<proteinExistence type="predicted"/>
<reference evidence="1 2" key="2">
    <citation type="submission" date="2018-11" db="EMBL/GenBank/DDBJ databases">
        <authorList>
            <consortium name="Pathogen Informatics"/>
        </authorList>
    </citation>
    <scope>NUCLEOTIDE SEQUENCE [LARGE SCALE GENOMIC DNA]</scope>
</reference>
<dbReference type="WBParaSite" id="TCNE_0001586201-mRNA-1">
    <property type="protein sequence ID" value="TCNE_0001586201-mRNA-1"/>
    <property type="gene ID" value="TCNE_0001586201"/>
</dbReference>
<organism evidence="2 3">
    <name type="scientific">Toxocara canis</name>
    <name type="common">Canine roundworm</name>
    <dbReference type="NCBI Taxonomy" id="6265"/>
    <lineage>
        <taxon>Eukaryota</taxon>
        <taxon>Metazoa</taxon>
        <taxon>Ecdysozoa</taxon>
        <taxon>Nematoda</taxon>
        <taxon>Chromadorea</taxon>
        <taxon>Rhabditida</taxon>
        <taxon>Spirurina</taxon>
        <taxon>Ascaridomorpha</taxon>
        <taxon>Ascaridoidea</taxon>
        <taxon>Toxocaridae</taxon>
        <taxon>Toxocara</taxon>
    </lineage>
</organism>
<evidence type="ECO:0000313" key="1">
    <source>
        <dbReference type="EMBL" id="VDM47182.1"/>
    </source>
</evidence>
<evidence type="ECO:0000313" key="3">
    <source>
        <dbReference type="WBParaSite" id="TCNE_0001586201-mRNA-1"/>
    </source>
</evidence>
<name>A0A183V541_TOXCA</name>
<accession>A0A183V541</accession>
<reference evidence="3" key="1">
    <citation type="submission" date="2016-06" db="UniProtKB">
        <authorList>
            <consortium name="WormBaseParasite"/>
        </authorList>
    </citation>
    <scope>IDENTIFICATION</scope>
</reference>